<evidence type="ECO:0000256" key="1">
    <source>
        <dbReference type="SAM" id="MobiDB-lite"/>
    </source>
</evidence>
<feature type="compositionally biased region" description="Basic and acidic residues" evidence="1">
    <location>
        <begin position="250"/>
        <end position="260"/>
    </location>
</feature>
<evidence type="ECO:0000313" key="2">
    <source>
        <dbReference type="EMBL" id="EFC87115.1"/>
    </source>
</evidence>
<protein>
    <submittedName>
        <fullName evidence="2">Uncharacterized protein</fullName>
    </submittedName>
</protein>
<accession>D3A0M2</accession>
<dbReference type="EMBL" id="ACDX02000030">
    <property type="protein sequence ID" value="EFC87115.1"/>
    <property type="molecule type" value="Genomic_DNA"/>
</dbReference>
<comment type="caution">
    <text evidence="2">The sequence shown here is derived from an EMBL/GenBank/DDBJ whole genome shotgun (WGS) entry which is preliminary data.</text>
</comment>
<organism evidence="2 3">
    <name type="scientific">Neisseria mucosa (strain ATCC 25996 / DSM 4631 / NCTC 10774 / M26)</name>
    <dbReference type="NCBI Taxonomy" id="546266"/>
    <lineage>
        <taxon>Bacteria</taxon>
        <taxon>Pseudomonadati</taxon>
        <taxon>Pseudomonadota</taxon>
        <taxon>Betaproteobacteria</taxon>
        <taxon>Neisseriales</taxon>
        <taxon>Neisseriaceae</taxon>
        <taxon>Neisseria</taxon>
    </lineage>
</organism>
<dbReference type="AlphaFoldDB" id="D3A0M2"/>
<dbReference type="STRING" id="546266.NEIMUCOT_06458"/>
<gene>
    <name evidence="2" type="ORF">NEIMUCOT_06458</name>
</gene>
<dbReference type="Proteomes" id="UP000003344">
    <property type="component" value="Unassembled WGS sequence"/>
</dbReference>
<feature type="region of interest" description="Disordered" evidence="1">
    <location>
        <begin position="245"/>
        <end position="278"/>
    </location>
</feature>
<proteinExistence type="predicted"/>
<sequence length="302" mass="32908">MIDETLMVAVGVFHRHQREEGGVFVRTVFRHHQRRKTQRYRTVQRSNDIMPVRILAEPNLFALEQYRFFIIFIDFRQREQTALIVDIGQSRRIADNALATRHAPALAEPADTVLVGIIAAAPNQRQDAFKSKVGFTLQKLQPVYRIHRAAGSGGGFAGNTGFGRQFLLELVVHVEHIAGANNVALADFNRRGVHHRPGGFGGGTRQHPFAAGHGGFVAGGAVGFTGIEDEGGLAVEADVCGDGLGTTQVGKERERDGRCDRRSRRGRPAEIGDGKDDPEVTAFTGDFIECHGGLLLLGDGVV</sequence>
<feature type="compositionally biased region" description="Basic and acidic residues" evidence="1">
    <location>
        <begin position="267"/>
        <end position="278"/>
    </location>
</feature>
<evidence type="ECO:0000313" key="3">
    <source>
        <dbReference type="Proteomes" id="UP000003344"/>
    </source>
</evidence>
<name>D3A0M2_NEIM2</name>
<reference evidence="2 3" key="1">
    <citation type="submission" date="2009-10" db="EMBL/GenBank/DDBJ databases">
        <authorList>
            <person name="Weinstock G."/>
            <person name="Sodergren E."/>
            <person name="Clifton S."/>
            <person name="Fulton L."/>
            <person name="Fulton B."/>
            <person name="Courtney L."/>
            <person name="Fronick C."/>
            <person name="Harrison M."/>
            <person name="Strong C."/>
            <person name="Farmer C."/>
            <person name="Delahaunty K."/>
            <person name="Markovic C."/>
            <person name="Hall O."/>
            <person name="Minx P."/>
            <person name="Tomlinson C."/>
            <person name="Mitreva M."/>
            <person name="Nelson J."/>
            <person name="Hou S."/>
            <person name="Wollam A."/>
            <person name="Pepin K.H."/>
            <person name="Johnson M."/>
            <person name="Bhonagiri V."/>
            <person name="Nash W.E."/>
            <person name="Warren W."/>
            <person name="Chinwalla A."/>
            <person name="Mardis E.R."/>
            <person name="Wilson R.K."/>
        </authorList>
    </citation>
    <scope>NUCLEOTIDE SEQUENCE [LARGE SCALE GENOMIC DNA]</scope>
    <source>
        <strain evidence="3">ATCC 25996 / DSM 4631 / NCTC 10774 / M26</strain>
    </source>
</reference>